<organism evidence="2 3">
    <name type="scientific">Clydaea vesicula</name>
    <dbReference type="NCBI Taxonomy" id="447962"/>
    <lineage>
        <taxon>Eukaryota</taxon>
        <taxon>Fungi</taxon>
        <taxon>Fungi incertae sedis</taxon>
        <taxon>Chytridiomycota</taxon>
        <taxon>Chytridiomycota incertae sedis</taxon>
        <taxon>Chytridiomycetes</taxon>
        <taxon>Lobulomycetales</taxon>
        <taxon>Lobulomycetaceae</taxon>
        <taxon>Clydaea</taxon>
    </lineage>
</organism>
<dbReference type="AlphaFoldDB" id="A0AAD5U425"/>
<reference evidence="2" key="1">
    <citation type="submission" date="2020-05" db="EMBL/GenBank/DDBJ databases">
        <title>Phylogenomic resolution of chytrid fungi.</title>
        <authorList>
            <person name="Stajich J.E."/>
            <person name="Amses K."/>
            <person name="Simmons R."/>
            <person name="Seto K."/>
            <person name="Myers J."/>
            <person name="Bonds A."/>
            <person name="Quandt C.A."/>
            <person name="Barry K."/>
            <person name="Liu P."/>
            <person name="Grigoriev I."/>
            <person name="Longcore J.E."/>
            <person name="James T.Y."/>
        </authorList>
    </citation>
    <scope>NUCLEOTIDE SEQUENCE</scope>
    <source>
        <strain evidence="2">JEL0476</strain>
    </source>
</reference>
<dbReference type="PANTHER" id="PTHR47570">
    <property type="entry name" value="ZINC ION BINDING PROTEIN"/>
    <property type="match status" value="1"/>
</dbReference>
<proteinExistence type="predicted"/>
<gene>
    <name evidence="2" type="ORF">HK099_000968</name>
</gene>
<evidence type="ECO:0000313" key="3">
    <source>
        <dbReference type="Proteomes" id="UP001211065"/>
    </source>
</evidence>
<dbReference type="PANTHER" id="PTHR47570:SF1">
    <property type="entry name" value="ZINC ION BINDING PROTEIN"/>
    <property type="match status" value="1"/>
</dbReference>
<comment type="caution">
    <text evidence="2">The sequence shown here is derived from an EMBL/GenBank/DDBJ whole genome shotgun (WGS) entry which is preliminary data.</text>
</comment>
<dbReference type="Proteomes" id="UP001211065">
    <property type="component" value="Unassembled WGS sequence"/>
</dbReference>
<accession>A0AAD5U425</accession>
<dbReference type="EMBL" id="JADGJW010000125">
    <property type="protein sequence ID" value="KAJ3223547.1"/>
    <property type="molecule type" value="Genomic_DNA"/>
</dbReference>
<protein>
    <recommendedName>
        <fullName evidence="1">Mitochondrial splicing suppressor 51-like C-terminal domain-containing protein</fullName>
    </recommendedName>
</protein>
<evidence type="ECO:0000313" key="2">
    <source>
        <dbReference type="EMBL" id="KAJ3223547.1"/>
    </source>
</evidence>
<dbReference type="Pfam" id="PF20179">
    <property type="entry name" value="MSS51_C"/>
    <property type="match status" value="1"/>
</dbReference>
<feature type="non-terminal residue" evidence="2">
    <location>
        <position position="1"/>
    </location>
</feature>
<name>A0AAD5U425_9FUNG</name>
<feature type="domain" description="Mitochondrial splicing suppressor 51-like C-terminal" evidence="1">
    <location>
        <begin position="111"/>
        <end position="240"/>
    </location>
</feature>
<sequence length="245" mass="28046">YNKKERLYDYNTVILLVHHALHNIGLYRRICHCFSKVPYGILGLEMYSQCKSVENNLNEQAKFLGVPESLLPLDKPFENGVDTRKIDSWKSYYENRNIPLDSPLALILEYPLTIFHLLNKFVLPKGALPSKFVIHLVGVEKEADLIPLFQVLMPLFPKMNLFIHMIGPAIPSQLEEQHRIFSYENTTLKSKLTITLTSSAYDLTHLQGNNGMLKLVPEDCRKPDVIMGLNSGLMAGPSWYVIFLK</sequence>
<dbReference type="InterPro" id="IPR046824">
    <property type="entry name" value="Mss51-like_C"/>
</dbReference>
<keyword evidence="3" id="KW-1185">Reference proteome</keyword>
<evidence type="ECO:0000259" key="1">
    <source>
        <dbReference type="Pfam" id="PF20179"/>
    </source>
</evidence>